<feature type="domain" description="Type II secretion system protein GspF" evidence="9">
    <location>
        <begin position="277"/>
        <end position="398"/>
    </location>
</feature>
<protein>
    <submittedName>
        <fullName evidence="10">Type IV pilus assembly protein PilC</fullName>
    </submittedName>
</protein>
<feature type="transmembrane region" description="Helical" evidence="8">
    <location>
        <begin position="228"/>
        <end position="246"/>
    </location>
</feature>
<reference evidence="10 11" key="1">
    <citation type="submission" date="2018-10" db="EMBL/GenBank/DDBJ databases">
        <title>Genomic Encyclopedia of Archaeal and Bacterial Type Strains, Phase II (KMG-II): from individual species to whole genera.</title>
        <authorList>
            <person name="Goeker M."/>
        </authorList>
    </citation>
    <scope>NUCLEOTIDE SEQUENCE [LARGE SCALE GENOMIC DNA]</scope>
    <source>
        <strain evidence="10 11">VM1</strain>
    </source>
</reference>
<feature type="transmembrane region" description="Helical" evidence="8">
    <location>
        <begin position="379"/>
        <end position="399"/>
    </location>
</feature>
<evidence type="ECO:0000256" key="6">
    <source>
        <dbReference type="ARBA" id="ARBA00022989"/>
    </source>
</evidence>
<keyword evidence="4" id="KW-0997">Cell inner membrane</keyword>
<dbReference type="Pfam" id="PF00482">
    <property type="entry name" value="T2SSF"/>
    <property type="match status" value="2"/>
</dbReference>
<evidence type="ECO:0000313" key="10">
    <source>
        <dbReference type="EMBL" id="RMA97103.1"/>
    </source>
</evidence>
<evidence type="ECO:0000259" key="9">
    <source>
        <dbReference type="Pfam" id="PF00482"/>
    </source>
</evidence>
<dbReference type="EMBL" id="REFO01000011">
    <property type="protein sequence ID" value="RMA97103.1"/>
    <property type="molecule type" value="Genomic_DNA"/>
</dbReference>
<evidence type="ECO:0000256" key="7">
    <source>
        <dbReference type="ARBA" id="ARBA00023136"/>
    </source>
</evidence>
<evidence type="ECO:0000256" key="2">
    <source>
        <dbReference type="ARBA" id="ARBA00005745"/>
    </source>
</evidence>
<keyword evidence="11" id="KW-1185">Reference proteome</keyword>
<gene>
    <name evidence="10" type="ORF">CLV39_0758</name>
</gene>
<evidence type="ECO:0000256" key="1">
    <source>
        <dbReference type="ARBA" id="ARBA00004429"/>
    </source>
</evidence>
<keyword evidence="6 8" id="KW-1133">Transmembrane helix</keyword>
<dbReference type="RefSeq" id="WP_121922895.1">
    <property type="nucleotide sequence ID" value="NZ_REFO01000011.1"/>
</dbReference>
<dbReference type="InterPro" id="IPR003004">
    <property type="entry name" value="GspF/PilC"/>
</dbReference>
<evidence type="ECO:0000313" key="11">
    <source>
        <dbReference type="Proteomes" id="UP000280842"/>
    </source>
</evidence>
<dbReference type="Proteomes" id="UP000280842">
    <property type="component" value="Unassembled WGS sequence"/>
</dbReference>
<feature type="domain" description="Type II secretion system protein GspF" evidence="9">
    <location>
        <begin position="74"/>
        <end position="197"/>
    </location>
</feature>
<dbReference type="OrthoDB" id="9805682at2"/>
<sequence length="408" mass="45252">MAKFRYTARDNYGVLRKGFIEGNNIKEAEEKLISQGFKEVKIQEINIPSEKKKNIEISISLFKPKVKEKDLALFTRQLGAMISAGVGIATALEIIAEQTTNKTLKEALLKVQEDVIAGTSLSKAMEKFPTVFPNFLVNLIASAEESGNLDIILQRASQYYEKIAAIKRKLISASWYPAAVLIIATLIVIGILTFIVPTFAKMYAGMGANLPFLTQILIDISNNLRTNALYIIIFIFALFGINSYFYKTPIGKKIYHRIMLKLPLLGQIFLKGAIAKFARTFATLVAGGVPIIRALEIASKVVGNVIIEDAILKAKDEVEKGKPLWSSLDKNIFPPIFISMLKVGEETGRMDEMLDTIAEFFEDEVDRAVEGLLSTIEPLLMVFIGGIVGFIIVALYLPIFKMGELISK</sequence>
<comment type="subcellular location">
    <subcellularLocation>
        <location evidence="1">Cell inner membrane</location>
        <topology evidence="1">Multi-pass membrane protein</topology>
    </subcellularLocation>
</comment>
<organism evidence="10 11">
    <name type="scientific">Hydrogenothermus marinus</name>
    <dbReference type="NCBI Taxonomy" id="133270"/>
    <lineage>
        <taxon>Bacteria</taxon>
        <taxon>Pseudomonadati</taxon>
        <taxon>Aquificota</taxon>
        <taxon>Aquificia</taxon>
        <taxon>Aquificales</taxon>
        <taxon>Hydrogenothermaceae</taxon>
        <taxon>Hydrogenothermus</taxon>
    </lineage>
</organism>
<keyword evidence="7 8" id="KW-0472">Membrane</keyword>
<evidence type="ECO:0000256" key="3">
    <source>
        <dbReference type="ARBA" id="ARBA00022475"/>
    </source>
</evidence>
<comment type="similarity">
    <text evidence="2">Belongs to the GSP F family.</text>
</comment>
<comment type="caution">
    <text evidence="10">The sequence shown here is derived from an EMBL/GenBank/DDBJ whole genome shotgun (WGS) entry which is preliminary data.</text>
</comment>
<evidence type="ECO:0000256" key="4">
    <source>
        <dbReference type="ARBA" id="ARBA00022519"/>
    </source>
</evidence>
<feature type="transmembrane region" description="Helical" evidence="8">
    <location>
        <begin position="175"/>
        <end position="196"/>
    </location>
</feature>
<dbReference type="GO" id="GO:0005886">
    <property type="term" value="C:plasma membrane"/>
    <property type="evidence" value="ECO:0007669"/>
    <property type="project" value="UniProtKB-SubCell"/>
</dbReference>
<accession>A0A3M0BI57</accession>
<dbReference type="PANTHER" id="PTHR30012:SF0">
    <property type="entry name" value="TYPE II SECRETION SYSTEM PROTEIN F-RELATED"/>
    <property type="match status" value="1"/>
</dbReference>
<name>A0A3M0BI57_9AQUI</name>
<dbReference type="AlphaFoldDB" id="A0A3M0BI57"/>
<dbReference type="InterPro" id="IPR042094">
    <property type="entry name" value="T2SS_GspF_sf"/>
</dbReference>
<dbReference type="FunFam" id="1.20.81.30:FF:000001">
    <property type="entry name" value="Type II secretion system protein F"/>
    <property type="match status" value="2"/>
</dbReference>
<dbReference type="PANTHER" id="PTHR30012">
    <property type="entry name" value="GENERAL SECRETION PATHWAY PROTEIN"/>
    <property type="match status" value="1"/>
</dbReference>
<keyword evidence="5 8" id="KW-0812">Transmembrane</keyword>
<evidence type="ECO:0000256" key="5">
    <source>
        <dbReference type="ARBA" id="ARBA00022692"/>
    </source>
</evidence>
<dbReference type="InterPro" id="IPR018076">
    <property type="entry name" value="T2SS_GspF_dom"/>
</dbReference>
<proteinExistence type="inferred from homology"/>
<dbReference type="Gene3D" id="1.20.81.30">
    <property type="entry name" value="Type II secretion system (T2SS), domain F"/>
    <property type="match status" value="2"/>
</dbReference>
<evidence type="ECO:0000256" key="8">
    <source>
        <dbReference type="SAM" id="Phobius"/>
    </source>
</evidence>
<keyword evidence="3" id="KW-1003">Cell membrane</keyword>
<dbReference type="PRINTS" id="PR00812">
    <property type="entry name" value="BCTERIALGSPF"/>
</dbReference>